<dbReference type="AlphaFoldDB" id="A0A930B733"/>
<dbReference type="EMBL" id="JABZMK010000091">
    <property type="protein sequence ID" value="MBF1130058.1"/>
    <property type="molecule type" value="Genomic_DNA"/>
</dbReference>
<sequence>MEIKFELEREKLKEAAAPLVNYLRKRQTPETTAIVTGASVEILSTDIHVPFENEWN</sequence>
<organism evidence="1 2">
    <name type="scientific">Dialister invisus</name>
    <dbReference type="NCBI Taxonomy" id="218538"/>
    <lineage>
        <taxon>Bacteria</taxon>
        <taxon>Bacillati</taxon>
        <taxon>Bacillota</taxon>
        <taxon>Negativicutes</taxon>
        <taxon>Veillonellales</taxon>
        <taxon>Veillonellaceae</taxon>
        <taxon>Dialister</taxon>
    </lineage>
</organism>
<accession>A0A930B733</accession>
<evidence type="ECO:0000313" key="1">
    <source>
        <dbReference type="EMBL" id="MBF1130058.1"/>
    </source>
</evidence>
<proteinExistence type="predicted"/>
<name>A0A930B733_9FIRM</name>
<reference evidence="1" key="1">
    <citation type="submission" date="2020-04" db="EMBL/GenBank/DDBJ databases">
        <title>Deep metagenomics examines the oral microbiome during advanced dental caries in children, revealing novel taxa and co-occurrences with host molecules.</title>
        <authorList>
            <person name="Baker J.L."/>
            <person name="Morton J.T."/>
            <person name="Dinis M."/>
            <person name="Alvarez R."/>
            <person name="Tran N.C."/>
            <person name="Knight R."/>
            <person name="Edlund A."/>
        </authorList>
    </citation>
    <scope>NUCLEOTIDE SEQUENCE</scope>
    <source>
        <strain evidence="1">JCVI_32_bin.14</strain>
    </source>
</reference>
<evidence type="ECO:0000313" key="2">
    <source>
        <dbReference type="Proteomes" id="UP000757890"/>
    </source>
</evidence>
<dbReference type="Proteomes" id="UP000757890">
    <property type="component" value="Unassembled WGS sequence"/>
</dbReference>
<comment type="caution">
    <text evidence="1">The sequence shown here is derived from an EMBL/GenBank/DDBJ whole genome shotgun (WGS) entry which is preliminary data.</text>
</comment>
<gene>
    <name evidence="1" type="ORF">HXL70_08500</name>
</gene>
<protein>
    <submittedName>
        <fullName evidence="1">Uncharacterized protein</fullName>
    </submittedName>
</protein>